<keyword evidence="1" id="KW-0812">Transmembrane</keyword>
<keyword evidence="1" id="KW-1133">Transmembrane helix</keyword>
<keyword evidence="1" id="KW-0472">Membrane</keyword>
<proteinExistence type="predicted"/>
<dbReference type="AlphaFoldDB" id="C6HZT3"/>
<feature type="transmembrane region" description="Helical" evidence="1">
    <location>
        <begin position="43"/>
        <end position="64"/>
    </location>
</feature>
<evidence type="ECO:0000256" key="1">
    <source>
        <dbReference type="SAM" id="Phobius"/>
    </source>
</evidence>
<gene>
    <name evidence="2" type="ORF">UBAL3_95450091</name>
</gene>
<protein>
    <submittedName>
        <fullName evidence="2">Uncharacterized protein</fullName>
    </submittedName>
</protein>
<dbReference type="EMBL" id="GG693884">
    <property type="protein sequence ID" value="EES51871.1"/>
    <property type="molecule type" value="Genomic_DNA"/>
</dbReference>
<evidence type="ECO:0000313" key="3">
    <source>
        <dbReference type="Proteomes" id="UP000009374"/>
    </source>
</evidence>
<sequence length="76" mass="7693">MTGKTIRLAGAAILILSVVPAGGPVYLGIIRDDVHAHSRLGDLGLQAITVSGLALMVLGLFLLLKGGRAEGSSGSR</sequence>
<accession>C6HZT3</accession>
<dbReference type="Proteomes" id="UP000009374">
    <property type="component" value="Unassembled WGS sequence"/>
</dbReference>
<name>C6HZT3_9BACT</name>
<keyword evidence="3" id="KW-1185">Reference proteome</keyword>
<reference evidence="2 3" key="1">
    <citation type="journal article" date="2009" name="Appl. Environ. Microbiol.">
        <title>Community genomic and proteomic analyses of chemoautotrophic iron-oxidizing "Leptospirillum rubarum" (Group II) and "Leptospirillum ferrodiazotrophum" (Group III) bacteria in acid mine drainage biofilms.</title>
        <authorList>
            <person name="Goltsman D.S."/>
            <person name="Denef V.J."/>
            <person name="Singer S.W."/>
            <person name="VerBerkmoes N.C."/>
            <person name="Lefsrud M."/>
            <person name="Mueller R.S."/>
            <person name="Dick G.J."/>
            <person name="Sun C.L."/>
            <person name="Wheeler K.E."/>
            <person name="Zemla A."/>
            <person name="Baker B.J."/>
            <person name="Hauser L."/>
            <person name="Land M."/>
            <person name="Shah M.B."/>
            <person name="Thelen M.P."/>
            <person name="Hettich R.L."/>
            <person name="Banfield J.F."/>
        </authorList>
    </citation>
    <scope>NUCLEOTIDE SEQUENCE [LARGE SCALE GENOMIC DNA]</scope>
</reference>
<organism evidence="2 3">
    <name type="scientific">Leptospirillum ferrodiazotrophum</name>
    <dbReference type="NCBI Taxonomy" id="412449"/>
    <lineage>
        <taxon>Bacteria</taxon>
        <taxon>Pseudomonadati</taxon>
        <taxon>Nitrospirota</taxon>
        <taxon>Nitrospiria</taxon>
        <taxon>Nitrospirales</taxon>
        <taxon>Nitrospiraceae</taxon>
        <taxon>Leptospirillum</taxon>
    </lineage>
</organism>
<evidence type="ECO:0000313" key="2">
    <source>
        <dbReference type="EMBL" id="EES51871.1"/>
    </source>
</evidence>